<accession>A0A0P9ZGE0</accession>
<proteinExistence type="predicted"/>
<dbReference type="EMBL" id="LJQT01000187">
    <property type="protein sequence ID" value="KPX90465.1"/>
    <property type="molecule type" value="Genomic_DNA"/>
</dbReference>
<evidence type="ECO:0000313" key="3">
    <source>
        <dbReference type="Proteomes" id="UP000050455"/>
    </source>
</evidence>
<name>A0A0P9ZGE0_9PSED</name>
<evidence type="ECO:0000256" key="1">
    <source>
        <dbReference type="SAM" id="MobiDB-lite"/>
    </source>
</evidence>
<comment type="caution">
    <text evidence="2">The sequence shown here is derived from an EMBL/GenBank/DDBJ whole genome shotgun (WGS) entry which is preliminary data.</text>
</comment>
<dbReference type="Proteomes" id="UP000050455">
    <property type="component" value="Unassembled WGS sequence"/>
</dbReference>
<gene>
    <name evidence="2" type="ORF">ALO64_100547</name>
</gene>
<sequence length="82" mass="9494">MYVITRVEHSQWPEIRNPNLQHVAVFPDRSFGVRCSGSTQPDRTPDGNRSEPSGITCTRNIHTPIKRRTSWPAKLHRMLRKS</sequence>
<organism evidence="2 3">
    <name type="scientific">Pseudomonas meliae</name>
    <dbReference type="NCBI Taxonomy" id="86176"/>
    <lineage>
        <taxon>Bacteria</taxon>
        <taxon>Pseudomonadati</taxon>
        <taxon>Pseudomonadota</taxon>
        <taxon>Gammaproteobacteria</taxon>
        <taxon>Pseudomonadales</taxon>
        <taxon>Pseudomonadaceae</taxon>
        <taxon>Pseudomonas</taxon>
    </lineage>
</organism>
<dbReference type="AlphaFoldDB" id="A0A0P9ZGE0"/>
<feature type="region of interest" description="Disordered" evidence="1">
    <location>
        <begin position="35"/>
        <end position="57"/>
    </location>
</feature>
<keyword evidence="3" id="KW-1185">Reference proteome</keyword>
<protein>
    <submittedName>
        <fullName evidence="2">Uncharacterized protein</fullName>
    </submittedName>
</protein>
<evidence type="ECO:0000313" key="2">
    <source>
        <dbReference type="EMBL" id="KPX90465.1"/>
    </source>
</evidence>
<reference evidence="2 3" key="1">
    <citation type="submission" date="2015-09" db="EMBL/GenBank/DDBJ databases">
        <title>Genome announcement of multiple Pseudomonas syringae strains.</title>
        <authorList>
            <person name="Thakur S."/>
            <person name="Wang P.W."/>
            <person name="Gong Y."/>
            <person name="Weir B.S."/>
            <person name="Guttman D.S."/>
        </authorList>
    </citation>
    <scope>NUCLEOTIDE SEQUENCE [LARGE SCALE GENOMIC DNA]</scope>
    <source>
        <strain evidence="2 3">ICMP6289</strain>
    </source>
</reference>